<reference evidence="2 3" key="1">
    <citation type="submission" date="2016-06" db="EMBL/GenBank/DDBJ databases">
        <authorList>
            <person name="Kjaerup R.B."/>
            <person name="Dalgaard T.S."/>
            <person name="Juul-Madsen H.R."/>
        </authorList>
    </citation>
    <scope>NUCLEOTIDE SEQUENCE [LARGE SCALE GENOMIC DNA]</scope>
    <source>
        <strain evidence="2 3">DSM 45097</strain>
    </source>
</reference>
<keyword evidence="1" id="KW-1133">Transmembrane helix</keyword>
<keyword evidence="3" id="KW-1185">Reference proteome</keyword>
<dbReference type="AlphaFoldDB" id="A0A1C5H9Q8"/>
<gene>
    <name evidence="2" type="ORF">GA0074704_1313</name>
</gene>
<name>A0A1C5H9Q8_9ACTN</name>
<feature type="transmembrane region" description="Helical" evidence="1">
    <location>
        <begin position="16"/>
        <end position="35"/>
    </location>
</feature>
<evidence type="ECO:0000313" key="3">
    <source>
        <dbReference type="Proteomes" id="UP000198210"/>
    </source>
</evidence>
<feature type="transmembrane region" description="Helical" evidence="1">
    <location>
        <begin position="83"/>
        <end position="102"/>
    </location>
</feature>
<proteinExistence type="predicted"/>
<evidence type="ECO:0000313" key="2">
    <source>
        <dbReference type="EMBL" id="SCG42734.1"/>
    </source>
</evidence>
<dbReference type="Proteomes" id="UP000198210">
    <property type="component" value="Chromosome I"/>
</dbReference>
<sequence length="244" mass="26463">MPGVRRTADRALRRQRVAVVLAVVVGVLAGLVVRWQPAGPLGATLVFVAMLLPVGVLAYGLFRWPGQRGLRVGDDAAEAYAPGRGVPLAALVIVGWLPAQLAQYEGRWERDVPAWLLTAAALAAMGYVGAGTWRRAARLALTPAGIGWQGWQRRPLFVPWVALDPTMPIHAVDGDGRLRLFLGRPELVDGRRRERGDLRLWIGDLDVSPSFLAAAIRHYRAHPEHRAAIGSPGERDRLVAVLGG</sequence>
<evidence type="ECO:0008006" key="4">
    <source>
        <dbReference type="Google" id="ProtNLM"/>
    </source>
</evidence>
<protein>
    <recommendedName>
        <fullName evidence="4">PH domain-containing protein</fullName>
    </recommendedName>
</protein>
<keyword evidence="1" id="KW-0812">Transmembrane</keyword>
<organism evidence="2 3">
    <name type="scientific">Micromonospora siamensis</name>
    <dbReference type="NCBI Taxonomy" id="299152"/>
    <lineage>
        <taxon>Bacteria</taxon>
        <taxon>Bacillati</taxon>
        <taxon>Actinomycetota</taxon>
        <taxon>Actinomycetes</taxon>
        <taxon>Micromonosporales</taxon>
        <taxon>Micromonosporaceae</taxon>
        <taxon>Micromonospora</taxon>
    </lineage>
</organism>
<evidence type="ECO:0000256" key="1">
    <source>
        <dbReference type="SAM" id="Phobius"/>
    </source>
</evidence>
<feature type="transmembrane region" description="Helical" evidence="1">
    <location>
        <begin position="41"/>
        <end position="62"/>
    </location>
</feature>
<keyword evidence="1" id="KW-0472">Membrane</keyword>
<dbReference type="EMBL" id="LT607751">
    <property type="protein sequence ID" value="SCG42734.1"/>
    <property type="molecule type" value="Genomic_DNA"/>
</dbReference>
<feature type="transmembrane region" description="Helical" evidence="1">
    <location>
        <begin position="114"/>
        <end position="133"/>
    </location>
</feature>
<accession>A0A1C5H9Q8</accession>